<dbReference type="EMBL" id="BQNB010009371">
    <property type="protein sequence ID" value="GJS62607.1"/>
    <property type="molecule type" value="Genomic_DNA"/>
</dbReference>
<reference evidence="2" key="1">
    <citation type="journal article" date="2022" name="Int. J. Mol. Sci.">
        <title>Draft Genome of Tanacetum Coccineum: Genomic Comparison of Closely Related Tanacetum-Family Plants.</title>
        <authorList>
            <person name="Yamashiro T."/>
            <person name="Shiraishi A."/>
            <person name="Nakayama K."/>
            <person name="Satake H."/>
        </authorList>
    </citation>
    <scope>NUCLEOTIDE SEQUENCE</scope>
</reference>
<keyword evidence="3" id="KW-1185">Reference proteome</keyword>
<evidence type="ECO:0000256" key="1">
    <source>
        <dbReference type="SAM" id="MobiDB-lite"/>
    </source>
</evidence>
<evidence type="ECO:0000313" key="2">
    <source>
        <dbReference type="EMBL" id="GJS62607.1"/>
    </source>
</evidence>
<sequence length="98" mass="11017">MKSVQSMSLSTTPESGHESYMPAAHSELPNSIPLNVPKPLEKLEPPDPIVVQSHGETVYPRSIRQLYVITESVYPEYPRSQRKYPKCLAPEPQQAQSL</sequence>
<organism evidence="2 3">
    <name type="scientific">Tanacetum coccineum</name>
    <dbReference type="NCBI Taxonomy" id="301880"/>
    <lineage>
        <taxon>Eukaryota</taxon>
        <taxon>Viridiplantae</taxon>
        <taxon>Streptophyta</taxon>
        <taxon>Embryophyta</taxon>
        <taxon>Tracheophyta</taxon>
        <taxon>Spermatophyta</taxon>
        <taxon>Magnoliopsida</taxon>
        <taxon>eudicotyledons</taxon>
        <taxon>Gunneridae</taxon>
        <taxon>Pentapetalae</taxon>
        <taxon>asterids</taxon>
        <taxon>campanulids</taxon>
        <taxon>Asterales</taxon>
        <taxon>Asteraceae</taxon>
        <taxon>Asteroideae</taxon>
        <taxon>Anthemideae</taxon>
        <taxon>Anthemidinae</taxon>
        <taxon>Tanacetum</taxon>
    </lineage>
</organism>
<name>A0ABQ4XCS9_9ASTR</name>
<proteinExistence type="predicted"/>
<reference evidence="2" key="2">
    <citation type="submission" date="2022-01" db="EMBL/GenBank/DDBJ databases">
        <authorList>
            <person name="Yamashiro T."/>
            <person name="Shiraishi A."/>
            <person name="Satake H."/>
            <person name="Nakayama K."/>
        </authorList>
    </citation>
    <scope>NUCLEOTIDE SEQUENCE</scope>
</reference>
<feature type="region of interest" description="Disordered" evidence="1">
    <location>
        <begin position="1"/>
        <end position="40"/>
    </location>
</feature>
<accession>A0ABQ4XCS9</accession>
<comment type="caution">
    <text evidence="2">The sequence shown here is derived from an EMBL/GenBank/DDBJ whole genome shotgun (WGS) entry which is preliminary data.</text>
</comment>
<gene>
    <name evidence="2" type="ORF">Tco_0657391</name>
</gene>
<evidence type="ECO:0000313" key="3">
    <source>
        <dbReference type="Proteomes" id="UP001151760"/>
    </source>
</evidence>
<protein>
    <submittedName>
        <fullName evidence="2">Uncharacterized protein</fullName>
    </submittedName>
</protein>
<feature type="compositionally biased region" description="Polar residues" evidence="1">
    <location>
        <begin position="1"/>
        <end position="14"/>
    </location>
</feature>
<dbReference type="Proteomes" id="UP001151760">
    <property type="component" value="Unassembled WGS sequence"/>
</dbReference>